<sequence length="183" mass="21200">MMLHQAFLSILPLIFAVLTPVLAADYNFSPILPINSIPDDTKNEWCNKHVETCDYVCGKGAHEDKDGKDIDNGGTKANDCIYTTLEYRCFCNKHDPNDASKFMKIRMEKYYYSVPALMCREADKLCEQNFKDDEEKKKECDEKIYSQCGKTFTKQQWSQDRVLAAAWRKNILKQDKREVAFLA</sequence>
<dbReference type="AlphaFoldDB" id="A0AAE0UD20"/>
<accession>A0AAE0UD20</accession>
<comment type="caution">
    <text evidence="3">The sequence shown here is derived from an EMBL/GenBank/DDBJ whole genome shotgun (WGS) entry which is preliminary data.</text>
</comment>
<dbReference type="PANTHER" id="PTHR38118">
    <property type="entry name" value="ANCHORED CELL WALL PROTEIN 11-RELATED"/>
    <property type="match status" value="1"/>
</dbReference>
<protein>
    <recommendedName>
        <fullName evidence="2">DUF7707 domain-containing protein</fullName>
    </recommendedName>
</protein>
<keyword evidence="4" id="KW-1185">Reference proteome</keyword>
<gene>
    <name evidence="3" type="ORF">B0T20DRAFT_406808</name>
</gene>
<organism evidence="3 4">
    <name type="scientific">Sordaria brevicollis</name>
    <dbReference type="NCBI Taxonomy" id="83679"/>
    <lineage>
        <taxon>Eukaryota</taxon>
        <taxon>Fungi</taxon>
        <taxon>Dikarya</taxon>
        <taxon>Ascomycota</taxon>
        <taxon>Pezizomycotina</taxon>
        <taxon>Sordariomycetes</taxon>
        <taxon>Sordariomycetidae</taxon>
        <taxon>Sordariales</taxon>
        <taxon>Sordariaceae</taxon>
        <taxon>Sordaria</taxon>
    </lineage>
</organism>
<reference evidence="3" key="2">
    <citation type="submission" date="2023-07" db="EMBL/GenBank/DDBJ databases">
        <authorList>
            <consortium name="Lawrence Berkeley National Laboratory"/>
            <person name="Haridas S."/>
            <person name="Hensen N."/>
            <person name="Bonometti L."/>
            <person name="Westerberg I."/>
            <person name="Brannstrom I.O."/>
            <person name="Guillou S."/>
            <person name="Cros-Aarteil S."/>
            <person name="Calhoun S."/>
            <person name="Kuo A."/>
            <person name="Mondo S."/>
            <person name="Pangilinan J."/>
            <person name="Riley R."/>
            <person name="LaButti K."/>
            <person name="Andreopoulos B."/>
            <person name="Lipzen A."/>
            <person name="Chen C."/>
            <person name="Yanf M."/>
            <person name="Daum C."/>
            <person name="Ng V."/>
            <person name="Clum A."/>
            <person name="Steindorff A."/>
            <person name="Ohm R."/>
            <person name="Martin F."/>
            <person name="Silar P."/>
            <person name="Natvig D."/>
            <person name="Lalanne C."/>
            <person name="Gautier V."/>
            <person name="Ament-velasquez S.L."/>
            <person name="Kruys A."/>
            <person name="Hutchinson M.I."/>
            <person name="Powell A.J."/>
            <person name="Barry K."/>
            <person name="Miller A.N."/>
            <person name="Grigoriev I.V."/>
            <person name="Debuchy R."/>
            <person name="Gladieux P."/>
            <person name="Thoren M.H."/>
            <person name="Johannesson H."/>
        </authorList>
    </citation>
    <scope>NUCLEOTIDE SEQUENCE</scope>
    <source>
        <strain evidence="3">FGSC 1904</strain>
    </source>
</reference>
<dbReference type="Pfam" id="PF24808">
    <property type="entry name" value="DUF7707"/>
    <property type="match status" value="1"/>
</dbReference>
<proteinExistence type="predicted"/>
<feature type="signal peptide" evidence="1">
    <location>
        <begin position="1"/>
        <end position="23"/>
    </location>
</feature>
<evidence type="ECO:0000256" key="1">
    <source>
        <dbReference type="SAM" id="SignalP"/>
    </source>
</evidence>
<reference evidence="3" key="1">
    <citation type="journal article" date="2023" name="Mol. Phylogenet. Evol.">
        <title>Genome-scale phylogeny and comparative genomics of the fungal order Sordariales.</title>
        <authorList>
            <person name="Hensen N."/>
            <person name="Bonometti L."/>
            <person name="Westerberg I."/>
            <person name="Brannstrom I.O."/>
            <person name="Guillou S."/>
            <person name="Cros-Aarteil S."/>
            <person name="Calhoun S."/>
            <person name="Haridas S."/>
            <person name="Kuo A."/>
            <person name="Mondo S."/>
            <person name="Pangilinan J."/>
            <person name="Riley R."/>
            <person name="LaButti K."/>
            <person name="Andreopoulos B."/>
            <person name="Lipzen A."/>
            <person name="Chen C."/>
            <person name="Yan M."/>
            <person name="Daum C."/>
            <person name="Ng V."/>
            <person name="Clum A."/>
            <person name="Steindorff A."/>
            <person name="Ohm R.A."/>
            <person name="Martin F."/>
            <person name="Silar P."/>
            <person name="Natvig D.O."/>
            <person name="Lalanne C."/>
            <person name="Gautier V."/>
            <person name="Ament-Velasquez S.L."/>
            <person name="Kruys A."/>
            <person name="Hutchinson M.I."/>
            <person name="Powell A.J."/>
            <person name="Barry K."/>
            <person name="Miller A.N."/>
            <person name="Grigoriev I.V."/>
            <person name="Debuchy R."/>
            <person name="Gladieux P."/>
            <person name="Hiltunen Thoren M."/>
            <person name="Johannesson H."/>
        </authorList>
    </citation>
    <scope>NUCLEOTIDE SEQUENCE</scope>
    <source>
        <strain evidence="3">FGSC 1904</strain>
    </source>
</reference>
<dbReference type="EMBL" id="JAUTDP010000004">
    <property type="protein sequence ID" value="KAK3399726.1"/>
    <property type="molecule type" value="Genomic_DNA"/>
</dbReference>
<feature type="domain" description="DUF7707" evidence="2">
    <location>
        <begin position="34"/>
        <end position="151"/>
    </location>
</feature>
<keyword evidence="1" id="KW-0732">Signal</keyword>
<evidence type="ECO:0000259" key="2">
    <source>
        <dbReference type="Pfam" id="PF24808"/>
    </source>
</evidence>
<evidence type="ECO:0000313" key="3">
    <source>
        <dbReference type="EMBL" id="KAK3399726.1"/>
    </source>
</evidence>
<name>A0AAE0UD20_SORBR</name>
<evidence type="ECO:0000313" key="4">
    <source>
        <dbReference type="Proteomes" id="UP001281003"/>
    </source>
</evidence>
<dbReference type="Proteomes" id="UP001281003">
    <property type="component" value="Unassembled WGS sequence"/>
</dbReference>
<dbReference type="InterPro" id="IPR056124">
    <property type="entry name" value="DUF7707"/>
</dbReference>
<feature type="chain" id="PRO_5042155930" description="DUF7707 domain-containing protein" evidence="1">
    <location>
        <begin position="24"/>
        <end position="183"/>
    </location>
</feature>
<dbReference type="PANTHER" id="PTHR38118:SF2">
    <property type="entry name" value="CDP-ALCOHOL PHOSPHATIDYLTRANSFERASE PROTEIN"/>
    <property type="match status" value="1"/>
</dbReference>